<protein>
    <submittedName>
        <fullName evidence="1">DUF4160 domain-containing protein</fullName>
    </submittedName>
</protein>
<dbReference type="EMBL" id="JBAKBE010000015">
    <property type="protein sequence ID" value="MEH0098536.1"/>
    <property type="molecule type" value="Genomic_DNA"/>
</dbReference>
<comment type="caution">
    <text evidence="1">The sequence shown here is derived from an EMBL/GenBank/DDBJ whole genome shotgun (WGS) entry which is preliminary data.</text>
</comment>
<proteinExistence type="predicted"/>
<dbReference type="Proteomes" id="UP001380822">
    <property type="component" value="Unassembled WGS sequence"/>
</dbReference>
<name>A0ABU7ZU42_9HYPH</name>
<dbReference type="RefSeq" id="WP_334257578.1">
    <property type="nucleotide sequence ID" value="NZ_JBAKBE010000015.1"/>
</dbReference>
<accession>A0ABU7ZU42</accession>
<organism evidence="1 2">
    <name type="scientific">Pannonibacter anstelovis</name>
    <dbReference type="NCBI Taxonomy" id="3121537"/>
    <lineage>
        <taxon>Bacteria</taxon>
        <taxon>Pseudomonadati</taxon>
        <taxon>Pseudomonadota</taxon>
        <taxon>Alphaproteobacteria</taxon>
        <taxon>Hyphomicrobiales</taxon>
        <taxon>Stappiaceae</taxon>
        <taxon>Pannonibacter</taxon>
    </lineage>
</organism>
<keyword evidence="2" id="KW-1185">Reference proteome</keyword>
<evidence type="ECO:0000313" key="2">
    <source>
        <dbReference type="Proteomes" id="UP001380822"/>
    </source>
</evidence>
<evidence type="ECO:0000313" key="1">
    <source>
        <dbReference type="EMBL" id="MEH0098536.1"/>
    </source>
</evidence>
<sequence>MIYPNDHRPAHVHVIGRGKEAVLLLNCPDGPADVRENFGFSGRELQHIVTGLAASITALCQKWSEVHGSY</sequence>
<dbReference type="InterPro" id="IPR025427">
    <property type="entry name" value="DUF4160"/>
</dbReference>
<gene>
    <name evidence="1" type="ORF">V6L76_19915</name>
</gene>
<reference evidence="1 2" key="1">
    <citation type="submission" date="2024-02" db="EMBL/GenBank/DDBJ databases">
        <title>A new putative Pannonibacter species isolated from two cases of bloodstream infections in paediatric patients.</title>
        <authorList>
            <person name="Castellana S."/>
            <person name="De Laurentiis V."/>
            <person name="Grassi M."/>
            <person name="De Leonardis F."/>
            <person name="Mosca A."/>
            <person name="De Carlo C."/>
            <person name="Sparapano E."/>
            <person name="Ronga L."/>
            <person name="Santacroce L."/>
            <person name="Chironna M."/>
            <person name="De Robertis A."/>
            <person name="Bianco A."/>
            <person name="Del Sambro L."/>
            <person name="Capozzi L."/>
            <person name="Parisi A."/>
        </authorList>
    </citation>
    <scope>NUCLEOTIDE SEQUENCE [LARGE SCALE GENOMIC DNA]</scope>
    <source>
        <strain evidence="1 2">Pt2</strain>
    </source>
</reference>
<dbReference type="Pfam" id="PF13711">
    <property type="entry name" value="DUF4160"/>
    <property type="match status" value="1"/>
</dbReference>